<evidence type="ECO:0000313" key="13">
    <source>
        <dbReference type="Proteomes" id="UP000000268"/>
    </source>
</evidence>
<protein>
    <recommendedName>
        <fullName evidence="1">non-specific serine/threonine protein kinase</fullName>
        <ecNumber evidence="1">2.7.11.1</ecNumber>
    </recommendedName>
</protein>
<dbReference type="EC" id="2.7.11.1" evidence="1"/>
<dbReference type="Gene3D" id="3.30.200.20">
    <property type="entry name" value="Phosphorylase Kinase, domain 1"/>
    <property type="match status" value="1"/>
</dbReference>
<dbReference type="AlphaFoldDB" id="B0CG94"/>
<sequence>MLGTLLDQRYRVTAVLGAGGFGQTYIAEDTRRPGNPQCVVKHLKPASSDTQFIDVARRLFRTEAEMLEKLGRHDQIPQLLAYFEDQKEFYLVQEFIQGQPLSDEMPLGQPLPEAQVLGIVQEILNVLHFVHYHQVIHRDIKPDNLIRRRADGHLVLIDFGAVKEIRTQIAPAGQSVGYTVGIGTQGYMPGEQLSGRPRLNSDIYAVGMIGIKAMTGVEPIQLPFNEQTAEIQWRSLAPQVSPRFAEILERMVRSQFNTRYPSVADVLQDLQLLSQPIPAAIPPTEPVIHSGSIPPTAPIPNPTPTDLPATNVVSPKPVSPQPSRSSWWIAAGIVGLSGLGGAYALGLMPNFSGLNGRSSDPTVSPSASVEPSAEPSPTPSFSPPPTRNITPLPSNCKVTVNDPNPPLNIRSSPEVSPNNIVATADNGTPLSVLGSQGKWLQIQSPDGWVSKNLTRQVCPLGANRVRFAPGATEAVLTQTLNQHERQPFLLQAQAQQTMTVRLTRGSVEVQVLDPQGRVIAQADRQTPVDKTTLPTNGDYTIAVENQQPGAEQFSVDVEVVTPRPISPKDTTSRVQFAPGTTGTQLNNTIQPGQRQRYLLNAGAQQFMGVKISQGDIQLTLFSPSGQLIGQLDSQATNWQGQLPQSGDYRFEVSTNQTSPYSINIEIE</sequence>
<dbReference type="OrthoDB" id="507628at2"/>
<dbReference type="SMART" id="SM00220">
    <property type="entry name" value="S_TKc"/>
    <property type="match status" value="1"/>
</dbReference>
<evidence type="ECO:0000256" key="6">
    <source>
        <dbReference type="ARBA" id="ARBA00022840"/>
    </source>
</evidence>
<dbReference type="PANTHER" id="PTHR24363">
    <property type="entry name" value="SERINE/THREONINE PROTEIN KINASE"/>
    <property type="match status" value="1"/>
</dbReference>
<dbReference type="EMBL" id="CP000828">
    <property type="protein sequence ID" value="ABW30647.1"/>
    <property type="molecule type" value="Genomic_DNA"/>
</dbReference>
<evidence type="ECO:0000256" key="3">
    <source>
        <dbReference type="ARBA" id="ARBA00022679"/>
    </source>
</evidence>
<dbReference type="CDD" id="cd14014">
    <property type="entry name" value="STKc_PknB_like"/>
    <property type="match status" value="1"/>
</dbReference>
<feature type="region of interest" description="Disordered" evidence="10">
    <location>
        <begin position="290"/>
        <end position="322"/>
    </location>
</feature>
<dbReference type="InterPro" id="IPR011009">
    <property type="entry name" value="Kinase-like_dom_sf"/>
</dbReference>
<reference evidence="12 13" key="1">
    <citation type="journal article" date="2008" name="Proc. Natl. Acad. Sci. U.S.A.">
        <title>Niche adaptation and genome expansion in the chlorophyll d-producing cyanobacterium Acaryochloris marina.</title>
        <authorList>
            <person name="Swingley W.D."/>
            <person name="Chen M."/>
            <person name="Cheung P.C."/>
            <person name="Conrad A.L."/>
            <person name="Dejesa L.C."/>
            <person name="Hao J."/>
            <person name="Honchak B.M."/>
            <person name="Karbach L.E."/>
            <person name="Kurdoglu A."/>
            <person name="Lahiri S."/>
            <person name="Mastrian S.D."/>
            <person name="Miyashita H."/>
            <person name="Page L."/>
            <person name="Ramakrishna P."/>
            <person name="Satoh S."/>
            <person name="Sattley W.M."/>
            <person name="Shimada Y."/>
            <person name="Taylor H.L."/>
            <person name="Tomo T."/>
            <person name="Tsuchiya T."/>
            <person name="Wang Z.T."/>
            <person name="Raymond J."/>
            <person name="Mimuro M."/>
            <person name="Blankenship R.E."/>
            <person name="Touchman J.W."/>
        </authorList>
    </citation>
    <scope>NUCLEOTIDE SEQUENCE [LARGE SCALE GENOMIC DNA]</scope>
    <source>
        <strain evidence="13">MBIC 11017</strain>
    </source>
</reference>
<dbReference type="STRING" id="329726.AM1_5700"/>
<dbReference type="eggNOG" id="COG0515">
    <property type="taxonomic scope" value="Bacteria"/>
</dbReference>
<dbReference type="GO" id="GO:0004674">
    <property type="term" value="F:protein serine/threonine kinase activity"/>
    <property type="evidence" value="ECO:0007669"/>
    <property type="project" value="UniProtKB-KW"/>
</dbReference>
<dbReference type="InterPro" id="IPR017441">
    <property type="entry name" value="Protein_kinase_ATP_BS"/>
</dbReference>
<dbReference type="Pfam" id="PF00069">
    <property type="entry name" value="Pkinase"/>
    <property type="match status" value="1"/>
</dbReference>
<evidence type="ECO:0000256" key="7">
    <source>
        <dbReference type="ARBA" id="ARBA00047899"/>
    </source>
</evidence>
<keyword evidence="13" id="KW-1185">Reference proteome</keyword>
<dbReference type="RefSeq" id="WP_012165862.1">
    <property type="nucleotide sequence ID" value="NC_009925.1"/>
</dbReference>
<evidence type="ECO:0000259" key="11">
    <source>
        <dbReference type="PROSITE" id="PS50011"/>
    </source>
</evidence>
<dbReference type="InterPro" id="IPR000719">
    <property type="entry name" value="Prot_kinase_dom"/>
</dbReference>
<keyword evidence="6 9" id="KW-0067">ATP-binding</keyword>
<dbReference type="PROSITE" id="PS00107">
    <property type="entry name" value="PROTEIN_KINASE_ATP"/>
    <property type="match status" value="1"/>
</dbReference>
<evidence type="ECO:0000256" key="9">
    <source>
        <dbReference type="PROSITE-ProRule" id="PRU10141"/>
    </source>
</evidence>
<evidence type="ECO:0000313" key="12">
    <source>
        <dbReference type="EMBL" id="ABW30647.1"/>
    </source>
</evidence>
<accession>B0CG94</accession>
<dbReference type="PROSITE" id="PS50011">
    <property type="entry name" value="PROTEIN_KINASE_DOM"/>
    <property type="match status" value="1"/>
</dbReference>
<gene>
    <name evidence="12" type="ordered locus">AM1_5700</name>
</gene>
<evidence type="ECO:0000256" key="8">
    <source>
        <dbReference type="ARBA" id="ARBA00048679"/>
    </source>
</evidence>
<dbReference type="Gene3D" id="2.30.30.40">
    <property type="entry name" value="SH3 Domains"/>
    <property type="match status" value="1"/>
</dbReference>
<organism evidence="12 13">
    <name type="scientific">Acaryochloris marina (strain MBIC 11017)</name>
    <dbReference type="NCBI Taxonomy" id="329726"/>
    <lineage>
        <taxon>Bacteria</taxon>
        <taxon>Bacillati</taxon>
        <taxon>Cyanobacteriota</taxon>
        <taxon>Cyanophyceae</taxon>
        <taxon>Acaryochloridales</taxon>
        <taxon>Acaryochloridaceae</taxon>
        <taxon>Acaryochloris</taxon>
    </lineage>
</organism>
<feature type="compositionally biased region" description="Pro residues" evidence="10">
    <location>
        <begin position="295"/>
        <end position="305"/>
    </location>
</feature>
<feature type="compositionally biased region" description="Low complexity" evidence="10">
    <location>
        <begin position="312"/>
        <end position="322"/>
    </location>
</feature>
<feature type="region of interest" description="Disordered" evidence="10">
    <location>
        <begin position="356"/>
        <end position="399"/>
    </location>
</feature>
<keyword evidence="4 9" id="KW-0547">Nucleotide-binding</keyword>
<keyword evidence="5 12" id="KW-0418">Kinase</keyword>
<feature type="compositionally biased region" description="Polar residues" evidence="10">
    <location>
        <begin position="387"/>
        <end position="399"/>
    </location>
</feature>
<keyword evidence="2 12" id="KW-0723">Serine/threonine-protein kinase</keyword>
<evidence type="ECO:0000256" key="4">
    <source>
        <dbReference type="ARBA" id="ARBA00022741"/>
    </source>
</evidence>
<proteinExistence type="predicted"/>
<comment type="catalytic activity">
    <reaction evidence="7">
        <text>L-threonyl-[protein] + ATP = O-phospho-L-threonyl-[protein] + ADP + H(+)</text>
        <dbReference type="Rhea" id="RHEA:46608"/>
        <dbReference type="Rhea" id="RHEA-COMP:11060"/>
        <dbReference type="Rhea" id="RHEA-COMP:11605"/>
        <dbReference type="ChEBI" id="CHEBI:15378"/>
        <dbReference type="ChEBI" id="CHEBI:30013"/>
        <dbReference type="ChEBI" id="CHEBI:30616"/>
        <dbReference type="ChEBI" id="CHEBI:61977"/>
        <dbReference type="ChEBI" id="CHEBI:456216"/>
        <dbReference type="EC" id="2.7.11.1"/>
    </reaction>
</comment>
<comment type="catalytic activity">
    <reaction evidence="8">
        <text>L-seryl-[protein] + ATP = O-phospho-L-seryl-[protein] + ADP + H(+)</text>
        <dbReference type="Rhea" id="RHEA:17989"/>
        <dbReference type="Rhea" id="RHEA-COMP:9863"/>
        <dbReference type="Rhea" id="RHEA-COMP:11604"/>
        <dbReference type="ChEBI" id="CHEBI:15378"/>
        <dbReference type="ChEBI" id="CHEBI:29999"/>
        <dbReference type="ChEBI" id="CHEBI:30616"/>
        <dbReference type="ChEBI" id="CHEBI:83421"/>
        <dbReference type="ChEBI" id="CHEBI:456216"/>
        <dbReference type="EC" id="2.7.11.1"/>
    </reaction>
</comment>
<evidence type="ECO:0000256" key="5">
    <source>
        <dbReference type="ARBA" id="ARBA00022777"/>
    </source>
</evidence>
<dbReference type="InterPro" id="IPR003646">
    <property type="entry name" value="SH3-like_bac-type"/>
</dbReference>
<feature type="domain" description="Protein kinase" evidence="11">
    <location>
        <begin position="10"/>
        <end position="273"/>
    </location>
</feature>
<dbReference type="Gene3D" id="1.10.510.10">
    <property type="entry name" value="Transferase(Phosphotransferase) domain 1"/>
    <property type="match status" value="1"/>
</dbReference>
<feature type="compositionally biased region" description="Pro residues" evidence="10">
    <location>
        <begin position="374"/>
        <end position="386"/>
    </location>
</feature>
<dbReference type="HOGENOM" id="CLU_021464_0_0_3"/>
<dbReference type="Proteomes" id="UP000000268">
    <property type="component" value="Chromosome"/>
</dbReference>
<dbReference type="KEGG" id="amr:AM1_5700"/>
<keyword evidence="3" id="KW-0808">Transferase</keyword>
<dbReference type="SMART" id="SM00287">
    <property type="entry name" value="SH3b"/>
    <property type="match status" value="1"/>
</dbReference>
<evidence type="ECO:0000256" key="1">
    <source>
        <dbReference type="ARBA" id="ARBA00012513"/>
    </source>
</evidence>
<evidence type="ECO:0000256" key="10">
    <source>
        <dbReference type="SAM" id="MobiDB-lite"/>
    </source>
</evidence>
<feature type="binding site" evidence="9">
    <location>
        <position position="41"/>
    </location>
    <ligand>
        <name>ATP</name>
        <dbReference type="ChEBI" id="CHEBI:30616"/>
    </ligand>
</feature>
<dbReference type="Pfam" id="PF08239">
    <property type="entry name" value="SH3_3"/>
    <property type="match status" value="1"/>
</dbReference>
<name>B0CG94_ACAM1</name>
<dbReference type="SUPFAM" id="SSF56112">
    <property type="entry name" value="Protein kinase-like (PK-like)"/>
    <property type="match status" value="1"/>
</dbReference>
<dbReference type="Gene3D" id="2.60.120.380">
    <property type="match status" value="2"/>
</dbReference>
<dbReference type="GO" id="GO:0005524">
    <property type="term" value="F:ATP binding"/>
    <property type="evidence" value="ECO:0007669"/>
    <property type="project" value="UniProtKB-UniRule"/>
</dbReference>
<dbReference type="PANTHER" id="PTHR24363:SF0">
    <property type="entry name" value="SERINE_THREONINE KINASE LIKE DOMAIN CONTAINING 1"/>
    <property type="match status" value="1"/>
</dbReference>
<evidence type="ECO:0000256" key="2">
    <source>
        <dbReference type="ARBA" id="ARBA00022527"/>
    </source>
</evidence>
<feature type="compositionally biased region" description="Low complexity" evidence="10">
    <location>
        <begin position="361"/>
        <end position="373"/>
    </location>
</feature>